<evidence type="ECO:0000313" key="11">
    <source>
        <dbReference type="EMBL" id="GFR37950.1"/>
    </source>
</evidence>
<dbReference type="NCBIfam" id="TIGR02227">
    <property type="entry name" value="sigpep_I_bact"/>
    <property type="match status" value="1"/>
</dbReference>
<dbReference type="GO" id="GO:0005886">
    <property type="term" value="C:plasma membrane"/>
    <property type="evidence" value="ECO:0007669"/>
    <property type="project" value="UniProtKB-SubCell"/>
</dbReference>
<evidence type="ECO:0000256" key="1">
    <source>
        <dbReference type="ARBA" id="ARBA00000677"/>
    </source>
</evidence>
<evidence type="ECO:0000256" key="9">
    <source>
        <dbReference type="RuleBase" id="RU362042"/>
    </source>
</evidence>
<dbReference type="RefSeq" id="WP_200966219.1">
    <property type="nucleotide sequence ID" value="NZ_BMAQ01000009.1"/>
</dbReference>
<comment type="catalytic activity">
    <reaction evidence="1 8">
        <text>Cleavage of hydrophobic, N-terminal signal or leader sequences from secreted and periplasmic proteins.</text>
        <dbReference type="EC" id="3.4.21.89"/>
    </reaction>
</comment>
<reference evidence="11" key="2">
    <citation type="journal article" date="2021" name="Data Brief">
        <title>Draft genome sequence data of the facultative, thermophilic, xylanolytic bacterium Paenibacillus sp. strain DA-C8.</title>
        <authorList>
            <person name="Chhe C."/>
            <person name="Uke A."/>
            <person name="Baramee S."/>
            <person name="Ungkulpasvich U."/>
            <person name="Tachaapaikoon C."/>
            <person name="Pason P."/>
            <person name="Waeonukul R."/>
            <person name="Ratanakhanokchai K."/>
            <person name="Kosugi A."/>
        </authorList>
    </citation>
    <scope>NUCLEOTIDE SEQUENCE</scope>
    <source>
        <strain evidence="11">DA-C8</strain>
    </source>
</reference>
<sequence>MNQSASQGTSQAVRELLDWLKALVVAVVIVFLLNQFVFHLSKVEGHSMDPTLSDGEWLFVNKLVYLIREPQVGDIVILENPLGGREKYLVKRIVGVPGDTLEIVDGVLYRNGEAVDEPYTSSKIEDGDWGPGVVPEGSYFVLGDNRRRGESNDSRNPLINWIPKGMIKGKADFILWPVSKIGDI</sequence>
<organism evidence="11 12">
    <name type="scientific">Insulibacter thermoxylanivorax</name>
    <dbReference type="NCBI Taxonomy" id="2749268"/>
    <lineage>
        <taxon>Bacteria</taxon>
        <taxon>Bacillati</taxon>
        <taxon>Bacillota</taxon>
        <taxon>Bacilli</taxon>
        <taxon>Bacillales</taxon>
        <taxon>Paenibacillaceae</taxon>
        <taxon>Insulibacter</taxon>
    </lineage>
</organism>
<evidence type="ECO:0000256" key="6">
    <source>
        <dbReference type="ARBA" id="ARBA00022801"/>
    </source>
</evidence>
<evidence type="ECO:0000256" key="8">
    <source>
        <dbReference type="RuleBase" id="RU003993"/>
    </source>
</evidence>
<dbReference type="AlphaFoldDB" id="A0A916QCB5"/>
<keyword evidence="8" id="KW-0472">Membrane</keyword>
<dbReference type="PRINTS" id="PR00727">
    <property type="entry name" value="LEADERPTASE"/>
</dbReference>
<dbReference type="GO" id="GO:0004252">
    <property type="term" value="F:serine-type endopeptidase activity"/>
    <property type="evidence" value="ECO:0007669"/>
    <property type="project" value="InterPro"/>
</dbReference>
<dbReference type="InterPro" id="IPR036286">
    <property type="entry name" value="LexA/Signal_pep-like_sf"/>
</dbReference>
<gene>
    <name evidence="11" type="ORF">PRECH8_12460</name>
</gene>
<dbReference type="CDD" id="cd06530">
    <property type="entry name" value="S26_SPase_I"/>
    <property type="match status" value="1"/>
</dbReference>
<dbReference type="Pfam" id="PF10502">
    <property type="entry name" value="Peptidase_S26"/>
    <property type="match status" value="1"/>
</dbReference>
<feature type="transmembrane region" description="Helical" evidence="8">
    <location>
        <begin position="19"/>
        <end position="38"/>
    </location>
</feature>
<evidence type="ECO:0000313" key="12">
    <source>
        <dbReference type="Proteomes" id="UP000654993"/>
    </source>
</evidence>
<feature type="active site" evidence="7">
    <location>
        <position position="91"/>
    </location>
</feature>
<keyword evidence="8" id="KW-1133">Transmembrane helix</keyword>
<dbReference type="PROSITE" id="PS00501">
    <property type="entry name" value="SPASE_I_1"/>
    <property type="match status" value="1"/>
</dbReference>
<evidence type="ECO:0000256" key="3">
    <source>
        <dbReference type="ARBA" id="ARBA00009370"/>
    </source>
</evidence>
<dbReference type="InterPro" id="IPR019533">
    <property type="entry name" value="Peptidase_S26"/>
</dbReference>
<dbReference type="InterPro" id="IPR019756">
    <property type="entry name" value="Pept_S26A_signal_pept_1_Ser-AS"/>
</dbReference>
<dbReference type="EMBL" id="BMAQ01000009">
    <property type="protein sequence ID" value="GFR37950.1"/>
    <property type="molecule type" value="Genomic_DNA"/>
</dbReference>
<dbReference type="Gene3D" id="2.10.109.10">
    <property type="entry name" value="Umud Fragment, subunit A"/>
    <property type="match status" value="1"/>
</dbReference>
<dbReference type="GO" id="GO:0006465">
    <property type="term" value="P:signal peptide processing"/>
    <property type="evidence" value="ECO:0007669"/>
    <property type="project" value="InterPro"/>
</dbReference>
<keyword evidence="12" id="KW-1185">Reference proteome</keyword>
<dbReference type="InterPro" id="IPR019757">
    <property type="entry name" value="Pept_S26A_signal_pept_1_Lys-AS"/>
</dbReference>
<protein>
    <recommendedName>
        <fullName evidence="4 8">Signal peptidase I</fullName>
        <ecNumber evidence="4 8">3.4.21.89</ecNumber>
    </recommendedName>
</protein>
<comment type="subcellular location">
    <subcellularLocation>
        <location evidence="2">Cell membrane</location>
        <topology evidence="2">Single-pass type II membrane protein</topology>
    </subcellularLocation>
    <subcellularLocation>
        <location evidence="9">Membrane</location>
        <topology evidence="9">Single-pass type II membrane protein</topology>
    </subcellularLocation>
</comment>
<evidence type="ECO:0000256" key="5">
    <source>
        <dbReference type="ARBA" id="ARBA00022670"/>
    </source>
</evidence>
<keyword evidence="6 8" id="KW-0378">Hydrolase</keyword>
<dbReference type="PANTHER" id="PTHR43390">
    <property type="entry name" value="SIGNAL PEPTIDASE I"/>
    <property type="match status" value="1"/>
</dbReference>
<keyword evidence="8" id="KW-0812">Transmembrane</keyword>
<evidence type="ECO:0000256" key="2">
    <source>
        <dbReference type="ARBA" id="ARBA00004401"/>
    </source>
</evidence>
<dbReference type="Proteomes" id="UP000654993">
    <property type="component" value="Unassembled WGS sequence"/>
</dbReference>
<proteinExistence type="inferred from homology"/>
<feature type="domain" description="Peptidase S26" evidence="10">
    <location>
        <begin position="17"/>
        <end position="176"/>
    </location>
</feature>
<dbReference type="PANTHER" id="PTHR43390:SF1">
    <property type="entry name" value="CHLOROPLAST PROCESSING PEPTIDASE"/>
    <property type="match status" value="1"/>
</dbReference>
<evidence type="ECO:0000256" key="4">
    <source>
        <dbReference type="ARBA" id="ARBA00013208"/>
    </source>
</evidence>
<dbReference type="PROSITE" id="PS00760">
    <property type="entry name" value="SPASE_I_2"/>
    <property type="match status" value="1"/>
</dbReference>
<keyword evidence="5 8" id="KW-0645">Protease</keyword>
<dbReference type="SUPFAM" id="SSF51306">
    <property type="entry name" value="LexA/Signal peptidase"/>
    <property type="match status" value="1"/>
</dbReference>
<dbReference type="InterPro" id="IPR000223">
    <property type="entry name" value="Pept_S26A_signal_pept_1"/>
</dbReference>
<name>A0A916QCB5_9BACL</name>
<comment type="similarity">
    <text evidence="3 9">Belongs to the peptidase S26 family.</text>
</comment>
<accession>A0A916QCB5</accession>
<evidence type="ECO:0000259" key="10">
    <source>
        <dbReference type="Pfam" id="PF10502"/>
    </source>
</evidence>
<comment type="caution">
    <text evidence="11">The sequence shown here is derived from an EMBL/GenBank/DDBJ whole genome shotgun (WGS) entry which is preliminary data.</text>
</comment>
<reference evidence="11" key="1">
    <citation type="submission" date="2020-08" db="EMBL/GenBank/DDBJ databases">
        <authorList>
            <person name="Uke A."/>
            <person name="Chhe C."/>
            <person name="Baramee S."/>
            <person name="Kosugi A."/>
        </authorList>
    </citation>
    <scope>NUCLEOTIDE SEQUENCE</scope>
    <source>
        <strain evidence="11">DA-C8</strain>
    </source>
</reference>
<feature type="active site" evidence="7">
    <location>
        <position position="47"/>
    </location>
</feature>
<evidence type="ECO:0000256" key="7">
    <source>
        <dbReference type="PIRSR" id="PIRSR600223-1"/>
    </source>
</evidence>
<dbReference type="GO" id="GO:0009003">
    <property type="term" value="F:signal peptidase activity"/>
    <property type="evidence" value="ECO:0007669"/>
    <property type="project" value="UniProtKB-EC"/>
</dbReference>
<dbReference type="EC" id="3.4.21.89" evidence="4 8"/>